<dbReference type="Gene3D" id="6.10.250.1490">
    <property type="match status" value="1"/>
</dbReference>
<comment type="caution">
    <text evidence="6">The sequence shown here is derived from an EMBL/GenBank/DDBJ whole genome shotgun (WGS) entry which is preliminary data.</text>
</comment>
<dbReference type="GO" id="GO:0003684">
    <property type="term" value="F:damaged DNA binding"/>
    <property type="evidence" value="ECO:0007669"/>
    <property type="project" value="InterPro"/>
</dbReference>
<dbReference type="Gene3D" id="3.40.1170.60">
    <property type="match status" value="1"/>
</dbReference>
<dbReference type="PROSITE" id="PS50172">
    <property type="entry name" value="BRCT"/>
    <property type="match status" value="1"/>
</dbReference>
<dbReference type="SUPFAM" id="SSF100879">
    <property type="entry name" value="Lesion bypass DNA polymerase (Y-family), little finger domain"/>
    <property type="match status" value="1"/>
</dbReference>
<dbReference type="InterPro" id="IPR001357">
    <property type="entry name" value="BRCT_dom"/>
</dbReference>
<evidence type="ECO:0000256" key="2">
    <source>
        <dbReference type="ARBA" id="ARBA00022634"/>
    </source>
</evidence>
<evidence type="ECO:0000259" key="5">
    <source>
        <dbReference type="PROSITE" id="PS50173"/>
    </source>
</evidence>
<dbReference type="Pfam" id="PF00533">
    <property type="entry name" value="BRCT"/>
    <property type="match status" value="1"/>
</dbReference>
<accession>A0AAD5Y3Q0</accession>
<dbReference type="Pfam" id="PF14377">
    <property type="entry name" value="UBM"/>
    <property type="match status" value="3"/>
</dbReference>
<dbReference type="GO" id="GO:0017125">
    <property type="term" value="F:deoxycytidyl transferase activity"/>
    <property type="evidence" value="ECO:0007669"/>
    <property type="project" value="TreeGrafter"/>
</dbReference>
<dbReference type="GO" id="GO:0006281">
    <property type="term" value="P:DNA repair"/>
    <property type="evidence" value="ECO:0007669"/>
    <property type="project" value="InterPro"/>
</dbReference>
<dbReference type="InterPro" id="IPR017961">
    <property type="entry name" value="DNA_pol_Y-fam_little_finger"/>
</dbReference>
<proteinExistence type="inferred from homology"/>
<dbReference type="GO" id="GO:0003887">
    <property type="term" value="F:DNA-directed DNA polymerase activity"/>
    <property type="evidence" value="ECO:0007669"/>
    <property type="project" value="InterPro"/>
</dbReference>
<dbReference type="Gene3D" id="6.10.250.1630">
    <property type="match status" value="1"/>
</dbReference>
<dbReference type="Pfam" id="PF11799">
    <property type="entry name" value="IMS_C"/>
    <property type="match status" value="1"/>
</dbReference>
<keyword evidence="2" id="KW-0237">DNA synthesis</keyword>
<dbReference type="InterPro" id="IPR036420">
    <property type="entry name" value="BRCT_dom_sf"/>
</dbReference>
<dbReference type="EMBL" id="JADGJW010000006">
    <property type="protein sequence ID" value="KAJ3228106.1"/>
    <property type="molecule type" value="Genomic_DNA"/>
</dbReference>
<gene>
    <name evidence="6" type="primary">REV1</name>
    <name evidence="6" type="ORF">HK099_006731</name>
</gene>
<dbReference type="Gene3D" id="1.10.150.20">
    <property type="entry name" value="5' to 3' exonuclease, C-terminal subdomain"/>
    <property type="match status" value="1"/>
</dbReference>
<dbReference type="GO" id="GO:0070987">
    <property type="term" value="P:error-free translesion synthesis"/>
    <property type="evidence" value="ECO:0007669"/>
    <property type="project" value="TreeGrafter"/>
</dbReference>
<keyword evidence="3 6" id="KW-0808">Transferase</keyword>
<dbReference type="InterPro" id="IPR025527">
    <property type="entry name" value="HUWE1/Rev1_UBM"/>
</dbReference>
<dbReference type="SMART" id="SM00292">
    <property type="entry name" value="BRCT"/>
    <property type="match status" value="1"/>
</dbReference>
<dbReference type="SUPFAM" id="SSF52113">
    <property type="entry name" value="BRCT domain"/>
    <property type="match status" value="1"/>
</dbReference>
<sequence>MAYKNDEDYMAHKQVKLDEQYEFVGSQGTSKLFEGLVFYFDGYRSPDPNFYFSDFKELVLKNDFKGAMLDGFLTKRTTHIIAQSMTRKKMDEWKKPIVKPEWIFECLQNKRLVRWQNFKLFEKEIVGGQVKLSFTKPSNGSSSALNSLTDLENEKNMIPTNVTDHTTSTSKSTYYGANPKKVDVNSAWAKQNISSAPNFIENFYLNSRLSHLSNWKSDLKEFVRENQQSNVMVDKLNKPKTFMHIDMDCFFASVSLRDKPQLWDKPVAIAHSEGTTGGSSTSDVASCNYVARSFGIKNGVSLGKARQLCPNLQFSIQVLHYDFEKYDEVSKKLYLILLKHTNFVQAVSCDEAFIEVTHLMPHGTDDEHLETAVSLAESIRRNIFNETQCKASIGISRNILLSRIATKSAKPDGVIFISKSNTADFLNDLDVGELPGVGYHIKSKLNASGVFKCQDLQTRSLFQLEHDFGQKTGCLNFFLELNMFLGEMLYKYCRGIDDRGIENKERKSIGVRVRIASKQEYDEFLAGLTRELSERMTRLNLKGRLITLKLKSKLYEGEPSKVGFLFWPMNDFGSIFVQVSKLATELAIGFEKIRGVGISVTKLDATSTDKGSVIRTLLEKQAEKQKKRIREDAFDVEPIPAPKRFEINPSQVDPDVLELLPPDIQEEFRNSLQKKMDNGRIKQSDESIIGPSSSQSKSFLSAIPVSIRREIDSELCYSRRKGKNKISSTVNVSPSKELLEEHLVPKSHADLNLEVYNALPDFIREEYEEIIFKTPTKERAVDMLSNSRKKVLYPVTPTNIVNEENIFPTLSQMDKSIYENLPLEIQKEIKTHLRILEHRKKFSPAKNFNLEPPLSNKIYQERLKEAMYPTISQVDNSFLEALPEELKREVNLTLKMNKKKKNIENSNINNTTFVDAVNSCNRSENFFFEKPKFFNECEFHIIFEMLSIWILTPTHGTETGFFTPMESDKHAVKNFFLELVEGMYLDDVLDYLKMMKIRLNLLKTVSIDCYTNWEECFLCIVKDVNDQVFKLYNSKLVL</sequence>
<dbReference type="InterPro" id="IPR038401">
    <property type="entry name" value="Rev1_C_sf"/>
</dbReference>
<dbReference type="SUPFAM" id="SSF56672">
    <property type="entry name" value="DNA/RNA polymerases"/>
    <property type="match status" value="1"/>
</dbReference>
<reference evidence="6" key="1">
    <citation type="submission" date="2020-05" db="EMBL/GenBank/DDBJ databases">
        <title>Phylogenomic resolution of chytrid fungi.</title>
        <authorList>
            <person name="Stajich J.E."/>
            <person name="Amses K."/>
            <person name="Simmons R."/>
            <person name="Seto K."/>
            <person name="Myers J."/>
            <person name="Bonds A."/>
            <person name="Quandt C.A."/>
            <person name="Barry K."/>
            <person name="Liu P."/>
            <person name="Grigoriev I."/>
            <person name="Longcore J.E."/>
            <person name="James T.Y."/>
        </authorList>
    </citation>
    <scope>NUCLEOTIDE SEQUENCE</scope>
    <source>
        <strain evidence="6">JEL0476</strain>
    </source>
</reference>
<dbReference type="Gene3D" id="1.20.58.1280">
    <property type="entry name" value="DNA repair protein Rev1, C-terminal domain"/>
    <property type="match status" value="1"/>
</dbReference>
<dbReference type="Gene3D" id="3.40.50.10190">
    <property type="entry name" value="BRCT domain"/>
    <property type="match status" value="1"/>
</dbReference>
<feature type="domain" description="UmuC" evidence="5">
    <location>
        <begin position="242"/>
        <end position="438"/>
    </location>
</feature>
<evidence type="ECO:0000313" key="7">
    <source>
        <dbReference type="Proteomes" id="UP001211065"/>
    </source>
</evidence>
<protein>
    <submittedName>
        <fullName evidence="6">Deoxycytidyl transferase</fullName>
    </submittedName>
</protein>
<dbReference type="InterPro" id="IPR001126">
    <property type="entry name" value="UmuC"/>
</dbReference>
<dbReference type="InterPro" id="IPR043128">
    <property type="entry name" value="Rev_trsase/Diguanyl_cyclase"/>
</dbReference>
<evidence type="ECO:0000256" key="1">
    <source>
        <dbReference type="ARBA" id="ARBA00010945"/>
    </source>
</evidence>
<comment type="similarity">
    <text evidence="1">Belongs to the DNA polymerase type-Y family.</text>
</comment>
<dbReference type="InterPro" id="IPR043502">
    <property type="entry name" value="DNA/RNA_pol_sf"/>
</dbReference>
<dbReference type="PANTHER" id="PTHR45990:SF1">
    <property type="entry name" value="DNA REPAIR PROTEIN REV1"/>
    <property type="match status" value="1"/>
</dbReference>
<dbReference type="PROSITE" id="PS50173">
    <property type="entry name" value="UMUC"/>
    <property type="match status" value="1"/>
</dbReference>
<evidence type="ECO:0000313" key="6">
    <source>
        <dbReference type="EMBL" id="KAJ3228106.1"/>
    </source>
</evidence>
<dbReference type="InterPro" id="IPR036775">
    <property type="entry name" value="DNA_pol_Y-fam_lit_finger_sf"/>
</dbReference>
<dbReference type="AlphaFoldDB" id="A0AAD5Y3Q0"/>
<dbReference type="Pfam" id="PF21999">
    <property type="entry name" value="IMS_HHH_1"/>
    <property type="match status" value="1"/>
</dbReference>
<evidence type="ECO:0000259" key="4">
    <source>
        <dbReference type="PROSITE" id="PS50172"/>
    </source>
</evidence>
<dbReference type="PANTHER" id="PTHR45990">
    <property type="entry name" value="DNA REPAIR PROTEIN REV1"/>
    <property type="match status" value="1"/>
</dbReference>
<feature type="domain" description="BRCT" evidence="4">
    <location>
        <begin position="28"/>
        <end position="120"/>
    </location>
</feature>
<evidence type="ECO:0000256" key="3">
    <source>
        <dbReference type="ARBA" id="ARBA00022679"/>
    </source>
</evidence>
<organism evidence="6 7">
    <name type="scientific">Clydaea vesicula</name>
    <dbReference type="NCBI Taxonomy" id="447962"/>
    <lineage>
        <taxon>Eukaryota</taxon>
        <taxon>Fungi</taxon>
        <taxon>Fungi incertae sedis</taxon>
        <taxon>Chytridiomycota</taxon>
        <taxon>Chytridiomycota incertae sedis</taxon>
        <taxon>Chytridiomycetes</taxon>
        <taxon>Lobulomycetales</taxon>
        <taxon>Lobulomycetaceae</taxon>
        <taxon>Clydaea</taxon>
    </lineage>
</organism>
<dbReference type="GO" id="GO:0042276">
    <property type="term" value="P:error-prone translesion synthesis"/>
    <property type="evidence" value="ECO:0007669"/>
    <property type="project" value="TreeGrafter"/>
</dbReference>
<dbReference type="Gene3D" id="3.30.70.270">
    <property type="match status" value="1"/>
</dbReference>
<dbReference type="GO" id="GO:0005634">
    <property type="term" value="C:nucleus"/>
    <property type="evidence" value="ECO:0007669"/>
    <property type="project" value="TreeGrafter"/>
</dbReference>
<keyword evidence="7" id="KW-1185">Reference proteome</keyword>
<dbReference type="Pfam" id="PF00817">
    <property type="entry name" value="IMS"/>
    <property type="match status" value="1"/>
</dbReference>
<name>A0AAD5Y3Q0_9FUNG</name>
<dbReference type="Gene3D" id="3.30.1490.100">
    <property type="entry name" value="DNA polymerase, Y-family, little finger domain"/>
    <property type="match status" value="1"/>
</dbReference>
<dbReference type="Proteomes" id="UP001211065">
    <property type="component" value="Unassembled WGS sequence"/>
</dbReference>
<dbReference type="InterPro" id="IPR053848">
    <property type="entry name" value="IMS_HHH_1"/>
</dbReference>